<accession>A0ACC2Q368</accession>
<organism evidence="1 2">
    <name type="scientific">Mythimna loreyi</name>
    <dbReference type="NCBI Taxonomy" id="667449"/>
    <lineage>
        <taxon>Eukaryota</taxon>
        <taxon>Metazoa</taxon>
        <taxon>Ecdysozoa</taxon>
        <taxon>Arthropoda</taxon>
        <taxon>Hexapoda</taxon>
        <taxon>Insecta</taxon>
        <taxon>Pterygota</taxon>
        <taxon>Neoptera</taxon>
        <taxon>Endopterygota</taxon>
        <taxon>Lepidoptera</taxon>
        <taxon>Glossata</taxon>
        <taxon>Ditrysia</taxon>
        <taxon>Noctuoidea</taxon>
        <taxon>Noctuidae</taxon>
        <taxon>Noctuinae</taxon>
        <taxon>Hadenini</taxon>
        <taxon>Mythimna</taxon>
    </lineage>
</organism>
<protein>
    <submittedName>
        <fullName evidence="1">Uncharacterized protein</fullName>
    </submittedName>
</protein>
<comment type="caution">
    <text evidence="1">The sequence shown here is derived from an EMBL/GenBank/DDBJ whole genome shotgun (WGS) entry which is preliminary data.</text>
</comment>
<evidence type="ECO:0000313" key="2">
    <source>
        <dbReference type="Proteomes" id="UP001231649"/>
    </source>
</evidence>
<reference evidence="1" key="1">
    <citation type="submission" date="2023-03" db="EMBL/GenBank/DDBJ databases">
        <title>Chromosome-level genomes of two armyworms, Mythimna separata and Mythimna loreyi, provide insights into the biosynthesis and reception of sex pheromones.</title>
        <authorList>
            <person name="Zhao H."/>
        </authorList>
    </citation>
    <scope>NUCLEOTIDE SEQUENCE</scope>
    <source>
        <strain evidence="1">BeijingLab</strain>
    </source>
</reference>
<dbReference type="EMBL" id="CM056805">
    <property type="protein sequence ID" value="KAJ8707150.1"/>
    <property type="molecule type" value="Genomic_DNA"/>
</dbReference>
<name>A0ACC2Q368_9NEOP</name>
<keyword evidence="2" id="KW-1185">Reference proteome</keyword>
<proteinExistence type="predicted"/>
<gene>
    <name evidence="1" type="ORF">PYW08_011284</name>
</gene>
<dbReference type="Proteomes" id="UP001231649">
    <property type="component" value="Chromosome 29"/>
</dbReference>
<sequence length="354" mass="39820">MNEPPDLADPGVFVPPANNYVTIASTLSNESGMETDGSNAHRGRKRNRLNKICGICNKKKRKHSQAVDGKTGCCCASADSENSDSTTVVKVNNITPNNITSPQNVTPTIARNKYEVSDVGPFIVHVQKETKSPSDNTTLHPVTFGKFLKNNAIHDIVDGSLKRIGRNKICLAFKNFNNANAFIFNTELQKNNLKAFLPTFHITRMGLVRGVPSDWSPEDIIENARVPDNCGKILKVRRINYKTFVEGSPVWKPTQNVVITSVRPKLVFRPKPKPKPNVRPWLQFRPKPKPKPKLTWSSIKFLKILKFGVFIMFPSDAHALTKFYCITTELSERHTTIPEQSRWLTTQLCRGKRS</sequence>
<evidence type="ECO:0000313" key="1">
    <source>
        <dbReference type="EMBL" id="KAJ8707150.1"/>
    </source>
</evidence>